<dbReference type="EMBL" id="CP033073">
    <property type="protein sequence ID" value="AYN38163.1"/>
    <property type="molecule type" value="Genomic_DNA"/>
</dbReference>
<keyword evidence="3" id="KW-1185">Reference proteome</keyword>
<organism evidence="2 3">
    <name type="scientific">Streptomyces dangxiongensis</name>
    <dbReference type="NCBI Taxonomy" id="1442032"/>
    <lineage>
        <taxon>Bacteria</taxon>
        <taxon>Bacillati</taxon>
        <taxon>Actinomycetota</taxon>
        <taxon>Actinomycetes</taxon>
        <taxon>Kitasatosporales</taxon>
        <taxon>Streptomycetaceae</taxon>
        <taxon>Streptomyces</taxon>
    </lineage>
</organism>
<proteinExistence type="predicted"/>
<dbReference type="AlphaFoldDB" id="A0A3G2J7C5"/>
<feature type="compositionally biased region" description="Basic residues" evidence="1">
    <location>
        <begin position="71"/>
        <end position="85"/>
    </location>
</feature>
<reference evidence="2 3" key="1">
    <citation type="submission" date="2018-10" db="EMBL/GenBank/DDBJ databases">
        <title>The genome of Streptomyces dangxiongensis Z022.</title>
        <authorList>
            <person name="Zhang B."/>
        </authorList>
    </citation>
    <scope>NUCLEOTIDE SEQUENCE [LARGE SCALE GENOMIC DNA]</scope>
    <source>
        <strain evidence="2 3">Z022</strain>
    </source>
</reference>
<sequence>MELSGVAGGLQRAAGGHGPSTATRAPGDASVNVRPHTGGRAGPGRCSPGPVWFSRPHTRAAGRAREDGRSRRSASPHPRSRHPSRARQPASEEQGRAGRTHPGPPPLSPTRPVTRRVP</sequence>
<evidence type="ECO:0000256" key="1">
    <source>
        <dbReference type="SAM" id="MobiDB-lite"/>
    </source>
</evidence>
<evidence type="ECO:0000313" key="3">
    <source>
        <dbReference type="Proteomes" id="UP000268329"/>
    </source>
</evidence>
<evidence type="ECO:0000313" key="2">
    <source>
        <dbReference type="EMBL" id="AYN38163.1"/>
    </source>
</evidence>
<name>A0A3G2J7C5_9ACTN</name>
<gene>
    <name evidence="2" type="ORF">D9753_03520</name>
</gene>
<accession>A0A3G2J7C5</accession>
<dbReference type="KEGG" id="sdd:D9753_03520"/>
<dbReference type="Proteomes" id="UP000268329">
    <property type="component" value="Chromosome"/>
</dbReference>
<feature type="region of interest" description="Disordered" evidence="1">
    <location>
        <begin position="1"/>
        <end position="118"/>
    </location>
</feature>
<protein>
    <submittedName>
        <fullName evidence="2">Uncharacterized protein</fullName>
    </submittedName>
</protein>